<dbReference type="OrthoDB" id="313579at2759"/>
<proteinExistence type="predicted"/>
<reference evidence="2 3" key="1">
    <citation type="submission" date="2016-11" db="EMBL/GenBank/DDBJ databases">
        <title>The macronuclear genome of Stentor coeruleus: a giant cell with tiny introns.</title>
        <authorList>
            <person name="Slabodnick M."/>
            <person name="Ruby J.G."/>
            <person name="Reiff S.B."/>
            <person name="Swart E.C."/>
            <person name="Gosai S."/>
            <person name="Prabakaran S."/>
            <person name="Witkowska E."/>
            <person name="Larue G.E."/>
            <person name="Fisher S."/>
            <person name="Freeman R.M."/>
            <person name="Gunawardena J."/>
            <person name="Chu W."/>
            <person name="Stover N.A."/>
            <person name="Gregory B.D."/>
            <person name="Nowacki M."/>
            <person name="Derisi J."/>
            <person name="Roy S.W."/>
            <person name="Marshall W.F."/>
            <person name="Sood P."/>
        </authorList>
    </citation>
    <scope>NUCLEOTIDE SEQUENCE [LARGE SCALE GENOMIC DNA]</scope>
    <source>
        <strain evidence="2">WM001</strain>
    </source>
</reference>
<name>A0A1R2BWM0_9CILI</name>
<dbReference type="Proteomes" id="UP000187209">
    <property type="component" value="Unassembled WGS sequence"/>
</dbReference>
<keyword evidence="1" id="KW-0175">Coiled coil</keyword>
<evidence type="ECO:0000313" key="2">
    <source>
        <dbReference type="EMBL" id="OMJ81213.1"/>
    </source>
</evidence>
<keyword evidence="3" id="KW-1185">Reference proteome</keyword>
<dbReference type="EMBL" id="MPUH01000389">
    <property type="protein sequence ID" value="OMJ81213.1"/>
    <property type="molecule type" value="Genomic_DNA"/>
</dbReference>
<evidence type="ECO:0000256" key="1">
    <source>
        <dbReference type="SAM" id="Coils"/>
    </source>
</evidence>
<organism evidence="2 3">
    <name type="scientific">Stentor coeruleus</name>
    <dbReference type="NCBI Taxonomy" id="5963"/>
    <lineage>
        <taxon>Eukaryota</taxon>
        <taxon>Sar</taxon>
        <taxon>Alveolata</taxon>
        <taxon>Ciliophora</taxon>
        <taxon>Postciliodesmatophora</taxon>
        <taxon>Heterotrichea</taxon>
        <taxon>Heterotrichida</taxon>
        <taxon>Stentoridae</taxon>
        <taxon>Stentor</taxon>
    </lineage>
</organism>
<feature type="coiled-coil region" evidence="1">
    <location>
        <begin position="49"/>
        <end position="150"/>
    </location>
</feature>
<gene>
    <name evidence="2" type="ORF">SteCoe_18391</name>
</gene>
<dbReference type="AlphaFoldDB" id="A0A1R2BWM0"/>
<comment type="caution">
    <text evidence="2">The sequence shown here is derived from an EMBL/GenBank/DDBJ whole genome shotgun (WGS) entry which is preliminary data.</text>
</comment>
<protein>
    <submittedName>
        <fullName evidence="2">Uncharacterized protein</fullName>
    </submittedName>
</protein>
<accession>A0A1R2BWM0</accession>
<evidence type="ECO:0000313" key="3">
    <source>
        <dbReference type="Proteomes" id="UP000187209"/>
    </source>
</evidence>
<feature type="coiled-coil region" evidence="1">
    <location>
        <begin position="187"/>
        <end position="277"/>
    </location>
</feature>
<sequence>MVDLISRTNSDTELDTHRLQNVLDTITSELTIPFLERRARAKSHKKNPLEELNYVIQELTNRERELQAAVGIAQMLIERNEAMAKKIKDLRTKKHYYKESLRELKDDSTSLKKQLALGDEKYQQVNEALIAAEERQIKLLAKHKRILRENSAKSDQSPTEIVKISDPEVTELVSRYKEQADYFHKTKEELEKKLGHFEELNKKQEQQINLLNDNLTKLKSSLEKSKLKSKDLEETLSDLEDSKSNLEQKYKELTFKYNQVKTKADRLHEDMQDIEQARAPEKKKVKVRRHISLMSELEEIDKELTQEQLHGHAFTLCSPVHSKLSLTKSNSVASVIGKKPREVMKRKDPLEEYFILVNNIQITQAVKLNSPYMDAICIIPPNELYERALKQDIPFHRWHVWIESQLTAAYIEIVYKTHLKTKSYF</sequence>